<dbReference type="AlphaFoldDB" id="A0A841FV79"/>
<dbReference type="RefSeq" id="WP_184789262.1">
    <property type="nucleotide sequence ID" value="NZ_BONT01000029.1"/>
</dbReference>
<dbReference type="Proteomes" id="UP000548476">
    <property type="component" value="Unassembled WGS sequence"/>
</dbReference>
<dbReference type="EMBL" id="JACHGT010000009">
    <property type="protein sequence ID" value="MBB6036409.1"/>
    <property type="molecule type" value="Genomic_DNA"/>
</dbReference>
<organism evidence="2 3">
    <name type="scientific">Phytomonospora endophytica</name>
    <dbReference type="NCBI Taxonomy" id="714109"/>
    <lineage>
        <taxon>Bacteria</taxon>
        <taxon>Bacillati</taxon>
        <taxon>Actinomycetota</taxon>
        <taxon>Actinomycetes</taxon>
        <taxon>Micromonosporales</taxon>
        <taxon>Micromonosporaceae</taxon>
        <taxon>Phytomonospora</taxon>
    </lineage>
</organism>
<feature type="region of interest" description="Disordered" evidence="1">
    <location>
        <begin position="381"/>
        <end position="406"/>
    </location>
</feature>
<feature type="compositionally biased region" description="Acidic residues" evidence="1">
    <location>
        <begin position="396"/>
        <end position="406"/>
    </location>
</feature>
<proteinExistence type="predicted"/>
<name>A0A841FV79_9ACTN</name>
<comment type="caution">
    <text evidence="2">The sequence shown here is derived from an EMBL/GenBank/DDBJ whole genome shotgun (WGS) entry which is preliminary data.</text>
</comment>
<sequence>MSRTELDWFADRPEWLRDLHDSRALDERGVTWLDQNGSVEAAAELRSGYAGEDSLTGPPDDERLRAFTVEAEGKIPVAVGPSVTDLHGLPAIAYWLAEPGPAGRLWLAPSRDFHPFSWMPLGTGESAIAAVEHHYPSPGLTRVDLTRELRVFIGYRHEIGDMRDLERAMTFNRMLDFGAWCSGHLDDPWPKTLPEGTGMLAMSAFQSDTASIHDPGRPWSQSWRTKHSGSHFTLEVHQRDLFVLSVRYRPSPHLEAMERSNAHNETRLPLDLPPDVACAMDGFVWADVPDLEADLAAAGNPAEIAGLLRVLAALWDGDFDKLTGLRRWAAHPSHVVHAALWDAALQYNLQFLCDELLLTGTSEQLTDMCARVQRMGGFPEQMRHRDAFPGQTGTEPYDEDDEEEDE</sequence>
<reference evidence="2 3" key="1">
    <citation type="submission" date="2020-08" db="EMBL/GenBank/DDBJ databases">
        <title>Genomic Encyclopedia of Type Strains, Phase IV (KMG-IV): sequencing the most valuable type-strain genomes for metagenomic binning, comparative biology and taxonomic classification.</title>
        <authorList>
            <person name="Goeker M."/>
        </authorList>
    </citation>
    <scope>NUCLEOTIDE SEQUENCE [LARGE SCALE GENOMIC DNA]</scope>
    <source>
        <strain evidence="2 3">YIM 65646</strain>
    </source>
</reference>
<evidence type="ECO:0000313" key="2">
    <source>
        <dbReference type="EMBL" id="MBB6036409.1"/>
    </source>
</evidence>
<keyword evidence="3" id="KW-1185">Reference proteome</keyword>
<gene>
    <name evidence="2" type="ORF">HNR73_004280</name>
</gene>
<evidence type="ECO:0000313" key="3">
    <source>
        <dbReference type="Proteomes" id="UP000548476"/>
    </source>
</evidence>
<evidence type="ECO:0000256" key="1">
    <source>
        <dbReference type="SAM" id="MobiDB-lite"/>
    </source>
</evidence>
<accession>A0A841FV79</accession>
<protein>
    <submittedName>
        <fullName evidence="2">Uncharacterized protein</fullName>
    </submittedName>
</protein>